<reference evidence="1 2" key="2">
    <citation type="journal article" date="2023" name="Mol. Biol. Evol.">
        <title>Genomics of Secondarily Temperate Adaptation in the Only Non-Antarctic Icefish.</title>
        <authorList>
            <person name="Rivera-Colon A.G."/>
            <person name="Rayamajhi N."/>
            <person name="Minhas B.F."/>
            <person name="Madrigal G."/>
            <person name="Bilyk K.T."/>
            <person name="Yoon V."/>
            <person name="Hune M."/>
            <person name="Gregory S."/>
            <person name="Cheng C.H.C."/>
            <person name="Catchen J.M."/>
        </authorList>
    </citation>
    <scope>NUCLEOTIDE SEQUENCE [LARGE SCALE GENOMIC DNA]</scope>
    <source>
        <strain evidence="1">JMC-PN-2008</strain>
    </source>
</reference>
<evidence type="ECO:0000313" key="1">
    <source>
        <dbReference type="EMBL" id="KAK5850354.1"/>
    </source>
</evidence>
<proteinExistence type="predicted"/>
<evidence type="ECO:0000313" key="2">
    <source>
        <dbReference type="Proteomes" id="UP001346869"/>
    </source>
</evidence>
<dbReference type="AlphaFoldDB" id="A0AAN7WZE9"/>
<protein>
    <submittedName>
        <fullName evidence="1">Uncharacterized protein</fullName>
    </submittedName>
</protein>
<dbReference type="EMBL" id="JAUZQC010000022">
    <property type="protein sequence ID" value="KAK5850354.1"/>
    <property type="molecule type" value="Genomic_DNA"/>
</dbReference>
<keyword evidence="2" id="KW-1185">Reference proteome</keyword>
<organism evidence="1 2">
    <name type="scientific">Eleginops maclovinus</name>
    <name type="common">Patagonian blennie</name>
    <name type="synonym">Eleginus maclovinus</name>
    <dbReference type="NCBI Taxonomy" id="56733"/>
    <lineage>
        <taxon>Eukaryota</taxon>
        <taxon>Metazoa</taxon>
        <taxon>Chordata</taxon>
        <taxon>Craniata</taxon>
        <taxon>Vertebrata</taxon>
        <taxon>Euteleostomi</taxon>
        <taxon>Actinopterygii</taxon>
        <taxon>Neopterygii</taxon>
        <taxon>Teleostei</taxon>
        <taxon>Neoteleostei</taxon>
        <taxon>Acanthomorphata</taxon>
        <taxon>Eupercaria</taxon>
        <taxon>Perciformes</taxon>
        <taxon>Notothenioidei</taxon>
        <taxon>Eleginopidae</taxon>
        <taxon>Eleginops</taxon>
    </lineage>
</organism>
<comment type="caution">
    <text evidence="1">The sequence shown here is derived from an EMBL/GenBank/DDBJ whole genome shotgun (WGS) entry which is preliminary data.</text>
</comment>
<name>A0AAN7WZE9_ELEMC</name>
<dbReference type="Proteomes" id="UP001346869">
    <property type="component" value="Unassembled WGS sequence"/>
</dbReference>
<sequence length="85" mass="9447">MMQCVGMNLQKKRRPDTDPWSCRAKRVCLGAELQESECPMETSLTFSASNQQPEQQVCVVQSRSALCCPRCLAGEPGHIKHILGL</sequence>
<accession>A0AAN7WZE9</accession>
<gene>
    <name evidence="1" type="ORF">PBY51_001242</name>
</gene>
<reference evidence="1 2" key="1">
    <citation type="journal article" date="2023" name="Genes (Basel)">
        <title>Chromosome-Level Genome Assembly and Circadian Gene Repertoire of the Patagonia Blennie Eleginops maclovinus-The Closest Ancestral Proxy of Antarctic Cryonotothenioids.</title>
        <authorList>
            <person name="Cheng C.C."/>
            <person name="Rivera-Colon A.G."/>
            <person name="Minhas B.F."/>
            <person name="Wilson L."/>
            <person name="Rayamajhi N."/>
            <person name="Vargas-Chacoff L."/>
            <person name="Catchen J.M."/>
        </authorList>
    </citation>
    <scope>NUCLEOTIDE SEQUENCE [LARGE SCALE GENOMIC DNA]</scope>
    <source>
        <strain evidence="1">JMC-PN-2008</strain>
    </source>
</reference>